<dbReference type="AlphaFoldDB" id="A0A1V5ZLH5"/>
<sequence length="60" mass="7205">MAEQKGLDLVQIHYDPVKQVCTALLTDYGKYMYRKQKDEREKKKTQKQKVLKELKINYSI</sequence>
<evidence type="ECO:0000259" key="1">
    <source>
        <dbReference type="Pfam" id="PF05198"/>
    </source>
</evidence>
<name>A0A1V5ZLH5_9BACT</name>
<dbReference type="InterPro" id="IPR019814">
    <property type="entry name" value="Translation_initiation_fac_3_N"/>
</dbReference>
<reference evidence="2" key="1">
    <citation type="submission" date="2017-02" db="EMBL/GenBank/DDBJ databases">
        <title>Delving into the versatile metabolic prowess of the omnipresent phylum Bacteroidetes.</title>
        <authorList>
            <person name="Nobu M.K."/>
            <person name="Mei R."/>
            <person name="Narihiro T."/>
            <person name="Kuroda K."/>
            <person name="Liu W.-T."/>
        </authorList>
    </citation>
    <scope>NUCLEOTIDE SEQUENCE</scope>
    <source>
        <strain evidence="2">ADurb.Bin160</strain>
    </source>
</reference>
<dbReference type="Pfam" id="PF05198">
    <property type="entry name" value="IF3_N"/>
    <property type="match status" value="1"/>
</dbReference>
<comment type="caution">
    <text evidence="2">The sequence shown here is derived from an EMBL/GenBank/DDBJ whole genome shotgun (WGS) entry which is preliminary data.</text>
</comment>
<protein>
    <submittedName>
        <fullName evidence="2">Translation initiation factor IF-3</fullName>
    </submittedName>
</protein>
<evidence type="ECO:0000313" key="2">
    <source>
        <dbReference type="EMBL" id="OQB40926.1"/>
    </source>
</evidence>
<dbReference type="Proteomes" id="UP000485621">
    <property type="component" value="Unassembled WGS sequence"/>
</dbReference>
<keyword evidence="2" id="KW-0396">Initiation factor</keyword>
<dbReference type="EMBL" id="MWDB01000028">
    <property type="protein sequence ID" value="OQB40926.1"/>
    <property type="molecule type" value="Genomic_DNA"/>
</dbReference>
<dbReference type="SUPFAM" id="SSF54364">
    <property type="entry name" value="Translation initiation factor IF3, N-terminal domain"/>
    <property type="match status" value="1"/>
</dbReference>
<gene>
    <name evidence="2" type="ORF">BWY04_01136</name>
</gene>
<organism evidence="2">
    <name type="scientific">candidate division CPR1 bacterium ADurb.Bin160</name>
    <dbReference type="NCBI Taxonomy" id="1852826"/>
    <lineage>
        <taxon>Bacteria</taxon>
        <taxon>candidate division CPR1</taxon>
    </lineage>
</organism>
<dbReference type="GO" id="GO:0003743">
    <property type="term" value="F:translation initiation factor activity"/>
    <property type="evidence" value="ECO:0007669"/>
    <property type="project" value="UniProtKB-KW"/>
</dbReference>
<keyword evidence="2" id="KW-0648">Protein biosynthesis</keyword>
<dbReference type="Gene3D" id="3.10.20.80">
    <property type="entry name" value="Translation initiation factor 3 (IF-3), N-terminal domain"/>
    <property type="match status" value="1"/>
</dbReference>
<proteinExistence type="predicted"/>
<feature type="domain" description="Translation initiation factor 3 N-terminal" evidence="1">
    <location>
        <begin position="1"/>
        <end position="42"/>
    </location>
</feature>
<dbReference type="InterPro" id="IPR036787">
    <property type="entry name" value="T_IF-3_N_sf"/>
</dbReference>
<accession>A0A1V5ZLH5</accession>